<keyword evidence="5" id="KW-0808">Transferase</keyword>
<feature type="chain" id="PRO_5044559311" evidence="1">
    <location>
        <begin position="20"/>
        <end position="105"/>
    </location>
</feature>
<organism evidence="5 6">
    <name type="scientific">Metapseudomonas otitidis</name>
    <dbReference type="NCBI Taxonomy" id="319939"/>
    <lineage>
        <taxon>Bacteria</taxon>
        <taxon>Pseudomonadati</taxon>
        <taxon>Pseudomonadota</taxon>
        <taxon>Gammaproteobacteria</taxon>
        <taxon>Pseudomonadales</taxon>
        <taxon>Pseudomonadaceae</taxon>
        <taxon>Metapseudomonas</taxon>
    </lineage>
</organism>
<evidence type="ECO:0000313" key="4">
    <source>
        <dbReference type="EMBL" id="MDV3438410.1"/>
    </source>
</evidence>
<reference evidence="3 7" key="1">
    <citation type="submission" date="2019-12" db="EMBL/GenBank/DDBJ databases">
        <title>complete genome sequences of Pseudomonas otitidis str. WP8-S17-CRE-03 isolated from wastewater treatment plant effluent.</title>
        <authorList>
            <person name="Sekizuka T."/>
            <person name="Itokawa K."/>
            <person name="Yatsu K."/>
            <person name="Inamine Y."/>
            <person name="Kuroda M."/>
        </authorList>
    </citation>
    <scope>NUCLEOTIDE SEQUENCE [LARGE SCALE GENOMIC DNA]</scope>
    <source>
        <strain evidence="3 7">WP8-S17-CRE-03</strain>
    </source>
</reference>
<keyword evidence="8" id="KW-1185">Reference proteome</keyword>
<evidence type="ECO:0000313" key="7">
    <source>
        <dbReference type="Proteomes" id="UP000515591"/>
    </source>
</evidence>
<dbReference type="Proteomes" id="UP000515591">
    <property type="component" value="Chromosome"/>
</dbReference>
<reference evidence="5 6" key="2">
    <citation type="submission" date="2019-12" db="EMBL/GenBank/DDBJ databases">
        <title>Draft genome sequence of Pseudomonas otitidis recovered from a chicken carcass.</title>
        <authorList>
            <person name="Vieira T.R."/>
            <person name="Oliviera E.F.C."/>
            <person name="Silva N.M.V."/>
            <person name="Sambrano G.E."/>
            <person name="Cibulski S.P."/>
            <person name="Cardoso M.R.I."/>
        </authorList>
    </citation>
    <scope>NUCLEOTIDE SEQUENCE [LARGE SCALE GENOMIC DNA]</scope>
    <source>
        <strain evidence="5 6">25_K</strain>
    </source>
</reference>
<dbReference type="RefSeq" id="WP_044413498.1">
    <property type="nucleotide sequence ID" value="NZ_AP022213.1"/>
</dbReference>
<dbReference type="Pfam" id="PF13157">
    <property type="entry name" value="Enas"/>
    <property type="match status" value="1"/>
</dbReference>
<dbReference type="Proteomes" id="UP000461288">
    <property type="component" value="Unassembled WGS sequence"/>
</dbReference>
<protein>
    <submittedName>
        <fullName evidence="5">3-phosphoglycerate kinase</fullName>
    </submittedName>
    <submittedName>
        <fullName evidence="4">DUF3992 domain-containing protein</fullName>
    </submittedName>
</protein>
<dbReference type="Proteomes" id="UP001273935">
    <property type="component" value="Unassembled WGS sequence"/>
</dbReference>
<dbReference type="EMBL" id="AP022213">
    <property type="protein sequence ID" value="BBT15512.1"/>
    <property type="molecule type" value="Genomic_DNA"/>
</dbReference>
<dbReference type="GeneID" id="57396727"/>
<feature type="signal peptide" evidence="1">
    <location>
        <begin position="1"/>
        <end position="19"/>
    </location>
</feature>
<dbReference type="InterPro" id="IPR025055">
    <property type="entry name" value="Ena_core"/>
</dbReference>
<evidence type="ECO:0000313" key="5">
    <source>
        <dbReference type="EMBL" id="MWK57393.1"/>
    </source>
</evidence>
<keyword evidence="1" id="KW-0732">Signal</keyword>
<proteinExistence type="predicted"/>
<dbReference type="EMBL" id="JAWJUL010000007">
    <property type="protein sequence ID" value="MDV3438410.1"/>
    <property type="molecule type" value="Genomic_DNA"/>
</dbReference>
<dbReference type="STRING" id="319939.SAMN05216263_105160"/>
<dbReference type="AlphaFoldDB" id="A0A1I0TMZ7"/>
<evidence type="ECO:0000313" key="6">
    <source>
        <dbReference type="Proteomes" id="UP000461288"/>
    </source>
</evidence>
<sequence>MKTTMLCTLLACLPGVALAYPIEVEKQYNGAEISYQTNDIDHNMGAITVYNLGGTRAECTARFVNGPETPRVRRSVIAPGESVSLTAKFNRSIIRLRVGLTCKPV</sequence>
<dbReference type="EMBL" id="WTFN01000035">
    <property type="protein sequence ID" value="MWK57393.1"/>
    <property type="molecule type" value="Genomic_DNA"/>
</dbReference>
<keyword evidence="5" id="KW-0418">Kinase</keyword>
<dbReference type="GO" id="GO:0016301">
    <property type="term" value="F:kinase activity"/>
    <property type="evidence" value="ECO:0007669"/>
    <property type="project" value="UniProtKB-KW"/>
</dbReference>
<accession>A0A1I0TMZ7</accession>
<evidence type="ECO:0000313" key="3">
    <source>
        <dbReference type="EMBL" id="BBT15512.1"/>
    </source>
</evidence>
<evidence type="ECO:0000256" key="1">
    <source>
        <dbReference type="SAM" id="SignalP"/>
    </source>
</evidence>
<feature type="domain" description="Endospore appendages core" evidence="2">
    <location>
        <begin position="20"/>
        <end position="88"/>
    </location>
</feature>
<evidence type="ECO:0000259" key="2">
    <source>
        <dbReference type="Pfam" id="PF13157"/>
    </source>
</evidence>
<reference evidence="4 8" key="3">
    <citation type="submission" date="2023-10" db="EMBL/GenBank/DDBJ databases">
        <title>Pseudomonas otitidis isolated from a paediatric patient with cystic fibrosis in Chile.</title>
        <authorList>
            <person name="Amsteins-Romero L."/>
            <person name="Opazo-Capurro A."/>
            <person name="Matus-Kohler M."/>
            <person name="Gonzalez-Rocha G."/>
        </authorList>
    </citation>
    <scope>NUCLEOTIDE SEQUENCE [LARGE SCALE GENOMIC DNA]</scope>
    <source>
        <strain evidence="4 8">P-714</strain>
    </source>
</reference>
<gene>
    <name evidence="5" type="ORF">GO594_15535</name>
    <name evidence="4" type="ORF">R0G64_03070</name>
    <name evidence="3" type="ORF">WP8S17C03_15610</name>
</gene>
<evidence type="ECO:0000313" key="8">
    <source>
        <dbReference type="Proteomes" id="UP001273935"/>
    </source>
</evidence>
<name>A0A1I0TMZ7_9GAMM</name>